<evidence type="ECO:0000313" key="1">
    <source>
        <dbReference type="EMBL" id="CAD6188612.1"/>
    </source>
</evidence>
<keyword evidence="2" id="KW-1185">Reference proteome</keyword>
<organism evidence="1 2">
    <name type="scientific">Caenorhabditis auriculariae</name>
    <dbReference type="NCBI Taxonomy" id="2777116"/>
    <lineage>
        <taxon>Eukaryota</taxon>
        <taxon>Metazoa</taxon>
        <taxon>Ecdysozoa</taxon>
        <taxon>Nematoda</taxon>
        <taxon>Chromadorea</taxon>
        <taxon>Rhabditida</taxon>
        <taxon>Rhabditina</taxon>
        <taxon>Rhabditomorpha</taxon>
        <taxon>Rhabditoidea</taxon>
        <taxon>Rhabditidae</taxon>
        <taxon>Peloderinae</taxon>
        <taxon>Caenorhabditis</taxon>
    </lineage>
</organism>
<proteinExistence type="predicted"/>
<reference evidence="1" key="1">
    <citation type="submission" date="2020-10" db="EMBL/GenBank/DDBJ databases">
        <authorList>
            <person name="Kikuchi T."/>
        </authorList>
    </citation>
    <scope>NUCLEOTIDE SEQUENCE</scope>
    <source>
        <strain evidence="1">NKZ352</strain>
    </source>
</reference>
<sequence length="147" mass="16324">MALGAVRNPRSSRPSTVCQLRTFLTTLPRSPDFPTKTVCQLLSEVDAKFWKEAASQMAETHGHFWLLPLCPRRQRIHQPSKTFFGKETAECHAMLVSALNGRLRRESFPVGPPRNTPSQLLSSEPPNCVDTVSSSLFMGTATKGLIE</sequence>
<gene>
    <name evidence="1" type="ORF">CAUJ_LOCUS4531</name>
</gene>
<name>A0A8S1GZU1_9PELO</name>
<comment type="caution">
    <text evidence="1">The sequence shown here is derived from an EMBL/GenBank/DDBJ whole genome shotgun (WGS) entry which is preliminary data.</text>
</comment>
<protein>
    <submittedName>
        <fullName evidence="1">Uncharacterized protein</fullName>
    </submittedName>
</protein>
<evidence type="ECO:0000313" key="2">
    <source>
        <dbReference type="Proteomes" id="UP000835052"/>
    </source>
</evidence>
<dbReference type="Proteomes" id="UP000835052">
    <property type="component" value="Unassembled WGS sequence"/>
</dbReference>
<accession>A0A8S1GZU1</accession>
<dbReference type="AlphaFoldDB" id="A0A8S1GZU1"/>
<dbReference type="EMBL" id="CAJGYM010000008">
    <property type="protein sequence ID" value="CAD6188612.1"/>
    <property type="molecule type" value="Genomic_DNA"/>
</dbReference>